<name>A0ABN9DPE2_9NEOB</name>
<protein>
    <submittedName>
        <fullName evidence="1">Uncharacterized protein</fullName>
    </submittedName>
</protein>
<keyword evidence="2" id="KW-1185">Reference proteome</keyword>
<sequence>MEVKDGAFHLPPFVFVVRSVLGSGAWRFQRDLGGMKSPILGPGFGIGQVGTDCTQVCAGL</sequence>
<accession>A0ABN9DPE2</accession>
<comment type="caution">
    <text evidence="1">The sequence shown here is derived from an EMBL/GenBank/DDBJ whole genome shotgun (WGS) entry which is preliminary data.</text>
</comment>
<evidence type="ECO:0000313" key="1">
    <source>
        <dbReference type="EMBL" id="CAI9573859.1"/>
    </source>
</evidence>
<proteinExistence type="predicted"/>
<reference evidence="1" key="1">
    <citation type="submission" date="2023-05" db="EMBL/GenBank/DDBJ databases">
        <authorList>
            <person name="Stuckert A."/>
        </authorList>
    </citation>
    <scope>NUCLEOTIDE SEQUENCE</scope>
</reference>
<organism evidence="1 2">
    <name type="scientific">Staurois parvus</name>
    <dbReference type="NCBI Taxonomy" id="386267"/>
    <lineage>
        <taxon>Eukaryota</taxon>
        <taxon>Metazoa</taxon>
        <taxon>Chordata</taxon>
        <taxon>Craniata</taxon>
        <taxon>Vertebrata</taxon>
        <taxon>Euteleostomi</taxon>
        <taxon>Amphibia</taxon>
        <taxon>Batrachia</taxon>
        <taxon>Anura</taxon>
        <taxon>Neobatrachia</taxon>
        <taxon>Ranoidea</taxon>
        <taxon>Ranidae</taxon>
        <taxon>Staurois</taxon>
    </lineage>
</organism>
<dbReference type="EMBL" id="CATNWA010014603">
    <property type="protein sequence ID" value="CAI9573859.1"/>
    <property type="molecule type" value="Genomic_DNA"/>
</dbReference>
<evidence type="ECO:0000313" key="2">
    <source>
        <dbReference type="Proteomes" id="UP001162483"/>
    </source>
</evidence>
<gene>
    <name evidence="1" type="ORF">SPARVUS_LOCUS7834438</name>
</gene>
<dbReference type="Proteomes" id="UP001162483">
    <property type="component" value="Unassembled WGS sequence"/>
</dbReference>